<name>A0A6M3KDB2_9ZZZZ</name>
<dbReference type="AlphaFoldDB" id="A0A6M3KDB2"/>
<dbReference type="EMBL" id="MT142385">
    <property type="protein sequence ID" value="QJA79545.1"/>
    <property type="molecule type" value="Genomic_DNA"/>
</dbReference>
<gene>
    <name evidence="1" type="ORF">MM415A00868_0013</name>
    <name evidence="2" type="ORF">MM415B03823_0005</name>
</gene>
<organism evidence="1">
    <name type="scientific">viral metagenome</name>
    <dbReference type="NCBI Taxonomy" id="1070528"/>
    <lineage>
        <taxon>unclassified sequences</taxon>
        <taxon>metagenomes</taxon>
        <taxon>organismal metagenomes</taxon>
    </lineage>
</organism>
<evidence type="ECO:0000313" key="1">
    <source>
        <dbReference type="EMBL" id="QJA79545.1"/>
    </source>
</evidence>
<accession>A0A6M3KDB2</accession>
<evidence type="ECO:0000313" key="2">
    <source>
        <dbReference type="EMBL" id="QJA94561.1"/>
    </source>
</evidence>
<proteinExistence type="predicted"/>
<reference evidence="1" key="1">
    <citation type="submission" date="2020-03" db="EMBL/GenBank/DDBJ databases">
        <title>The deep terrestrial virosphere.</title>
        <authorList>
            <person name="Holmfeldt K."/>
            <person name="Nilsson E."/>
            <person name="Simone D."/>
            <person name="Lopez-Fernandez M."/>
            <person name="Wu X."/>
            <person name="de Brujin I."/>
            <person name="Lundin D."/>
            <person name="Andersson A."/>
            <person name="Bertilsson S."/>
            <person name="Dopson M."/>
        </authorList>
    </citation>
    <scope>NUCLEOTIDE SEQUENCE</scope>
    <source>
        <strain evidence="1">MM415A00868</strain>
        <strain evidence="2">MM415B03823</strain>
    </source>
</reference>
<protein>
    <submittedName>
        <fullName evidence="1">Uncharacterized protein</fullName>
    </submittedName>
</protein>
<dbReference type="EMBL" id="MT143242">
    <property type="protein sequence ID" value="QJA94561.1"/>
    <property type="molecule type" value="Genomic_DNA"/>
</dbReference>
<sequence>MSALNELALTIVASVSSVDMKTAQANTLYTVPTSKVFYPVMVVVRDPSASMAGGTDYDIGTGANCDTWRQTVDLSSMTTLATDFMVIHGADVTKYTECAAADAFGIKVITGTTAACTATIDVIGYLTDA</sequence>